<dbReference type="EMBL" id="GGEC01092106">
    <property type="protein sequence ID" value="MBX72590.1"/>
    <property type="molecule type" value="Transcribed_RNA"/>
</dbReference>
<evidence type="ECO:0000313" key="1">
    <source>
        <dbReference type="EMBL" id="MBX72590.1"/>
    </source>
</evidence>
<reference evidence="1" key="1">
    <citation type="submission" date="2018-02" db="EMBL/GenBank/DDBJ databases">
        <title>Rhizophora mucronata_Transcriptome.</title>
        <authorList>
            <person name="Meera S.P."/>
            <person name="Sreeshan A."/>
            <person name="Augustine A."/>
        </authorList>
    </citation>
    <scope>NUCLEOTIDE SEQUENCE</scope>
    <source>
        <tissue evidence="1">Leaf</tissue>
    </source>
</reference>
<name>A0A2P2R042_RHIMU</name>
<dbReference type="AlphaFoldDB" id="A0A2P2R042"/>
<proteinExistence type="predicted"/>
<sequence length="27" mass="3103">MMEQLTNSRTMLKLHSKTLTTPILISN</sequence>
<protein>
    <submittedName>
        <fullName evidence="1">Uncharacterized protein</fullName>
    </submittedName>
</protein>
<accession>A0A2P2R042</accession>
<organism evidence="1">
    <name type="scientific">Rhizophora mucronata</name>
    <name type="common">Asiatic mangrove</name>
    <dbReference type="NCBI Taxonomy" id="61149"/>
    <lineage>
        <taxon>Eukaryota</taxon>
        <taxon>Viridiplantae</taxon>
        <taxon>Streptophyta</taxon>
        <taxon>Embryophyta</taxon>
        <taxon>Tracheophyta</taxon>
        <taxon>Spermatophyta</taxon>
        <taxon>Magnoliopsida</taxon>
        <taxon>eudicotyledons</taxon>
        <taxon>Gunneridae</taxon>
        <taxon>Pentapetalae</taxon>
        <taxon>rosids</taxon>
        <taxon>fabids</taxon>
        <taxon>Malpighiales</taxon>
        <taxon>Rhizophoraceae</taxon>
        <taxon>Rhizophora</taxon>
    </lineage>
</organism>